<dbReference type="RefSeq" id="WP_093319549.1">
    <property type="nucleotide sequence ID" value="NZ_FOSZ01000001.1"/>
</dbReference>
<name>A0A1I4AGV8_9RHOB</name>
<dbReference type="GO" id="GO:0019379">
    <property type="term" value="P:sulfate assimilation, phosphoadenylyl sulfate reduction by phosphoadenylyl-sulfate reductase (thioredoxin)"/>
    <property type="evidence" value="ECO:0007669"/>
    <property type="project" value="UniProtKB-UniRule"/>
</dbReference>
<dbReference type="PANTHER" id="PTHR46509">
    <property type="entry name" value="PHOSPHOADENOSINE PHOSPHOSULFATE REDUCTASE"/>
    <property type="match status" value="1"/>
</dbReference>
<keyword evidence="4" id="KW-0479">Metal-binding</keyword>
<dbReference type="GO" id="GO:0046872">
    <property type="term" value="F:metal ion binding"/>
    <property type="evidence" value="ECO:0007669"/>
    <property type="project" value="UniProtKB-KW"/>
</dbReference>
<dbReference type="Proteomes" id="UP000198851">
    <property type="component" value="Unassembled WGS sequence"/>
</dbReference>
<dbReference type="PIRSF" id="PIRSF000857">
    <property type="entry name" value="PAPS_reductase"/>
    <property type="match status" value="1"/>
</dbReference>
<dbReference type="EMBL" id="FOSZ01000001">
    <property type="protein sequence ID" value="SFK55715.1"/>
    <property type="molecule type" value="Genomic_DNA"/>
</dbReference>
<comment type="pathway">
    <text evidence="3 4">Sulfur metabolism; hydrogen sulfide biosynthesis; sulfite from sulfate.</text>
</comment>
<keyword evidence="4" id="KW-0411">Iron-sulfur</keyword>
<feature type="binding site" evidence="4">
    <location>
        <position position="226"/>
    </location>
    <ligand>
        <name>[4Fe-4S] cluster</name>
        <dbReference type="ChEBI" id="CHEBI:49883"/>
    </ligand>
</feature>
<evidence type="ECO:0000313" key="7">
    <source>
        <dbReference type="Proteomes" id="UP000198851"/>
    </source>
</evidence>
<feature type="binding site" evidence="4">
    <location>
        <position position="223"/>
    </location>
    <ligand>
        <name>[4Fe-4S] cluster</name>
        <dbReference type="ChEBI" id="CHEBI:49883"/>
    </ligand>
</feature>
<dbReference type="NCBIfam" id="NF002537">
    <property type="entry name" value="PRK02090.1"/>
    <property type="match status" value="1"/>
</dbReference>
<accession>A0A1I4AGV8</accession>
<reference evidence="7" key="1">
    <citation type="submission" date="2016-10" db="EMBL/GenBank/DDBJ databases">
        <authorList>
            <person name="Varghese N."/>
            <person name="Submissions S."/>
        </authorList>
    </citation>
    <scope>NUCLEOTIDE SEQUENCE [LARGE SCALE GENOMIC DNA]</scope>
    <source>
        <strain evidence="7">DSM 28453</strain>
    </source>
</reference>
<comment type="function">
    <text evidence="4">Catalyzes the formation of sulfite from adenosine 5'-phosphosulfate (APS) using thioredoxin as an electron donor.</text>
</comment>
<evidence type="ECO:0000256" key="1">
    <source>
        <dbReference type="ARBA" id="ARBA00009732"/>
    </source>
</evidence>
<comment type="catalytic activity">
    <reaction evidence="4">
        <text>[thioredoxin]-disulfide + sulfite + AMP + 2 H(+) = adenosine 5'-phosphosulfate + [thioredoxin]-dithiol</text>
        <dbReference type="Rhea" id="RHEA:21976"/>
        <dbReference type="Rhea" id="RHEA-COMP:10698"/>
        <dbReference type="Rhea" id="RHEA-COMP:10700"/>
        <dbReference type="ChEBI" id="CHEBI:15378"/>
        <dbReference type="ChEBI" id="CHEBI:17359"/>
        <dbReference type="ChEBI" id="CHEBI:29950"/>
        <dbReference type="ChEBI" id="CHEBI:50058"/>
        <dbReference type="ChEBI" id="CHEBI:58243"/>
        <dbReference type="ChEBI" id="CHEBI:456215"/>
        <dbReference type="EC" id="1.8.4.10"/>
    </reaction>
</comment>
<keyword evidence="4" id="KW-0408">Iron</keyword>
<keyword evidence="2 4" id="KW-0560">Oxidoreductase</keyword>
<dbReference type="CDD" id="cd23945">
    <property type="entry name" value="PAPS_reductase"/>
    <property type="match status" value="1"/>
</dbReference>
<comment type="subcellular location">
    <subcellularLocation>
        <location evidence="4">Cytoplasm</location>
    </subcellularLocation>
</comment>
<comment type="cofactor">
    <cofactor evidence="4">
        <name>[4Fe-4S] cluster</name>
        <dbReference type="ChEBI" id="CHEBI:49883"/>
    </cofactor>
    <text evidence="4">Binds 1 [4Fe-4S] cluster per subunit.</text>
</comment>
<dbReference type="EC" id="1.8.4.10" evidence="4"/>
<dbReference type="GO" id="GO:0004604">
    <property type="term" value="F:phosphoadenylyl-sulfate reductase (thioredoxin) activity"/>
    <property type="evidence" value="ECO:0007669"/>
    <property type="project" value="UniProtKB-UniRule"/>
</dbReference>
<proteinExistence type="inferred from homology"/>
<dbReference type="InterPro" id="IPR002500">
    <property type="entry name" value="PAPS_reduct_dom"/>
</dbReference>
<dbReference type="Gene3D" id="3.40.50.620">
    <property type="entry name" value="HUPs"/>
    <property type="match status" value="1"/>
</dbReference>
<dbReference type="InterPro" id="IPR014729">
    <property type="entry name" value="Rossmann-like_a/b/a_fold"/>
</dbReference>
<feature type="active site" description="Nucleophile; cysteine thiosulfonate intermediate" evidence="4">
    <location>
        <position position="249"/>
    </location>
</feature>
<dbReference type="HAMAP" id="MF_00063">
    <property type="entry name" value="CysH"/>
    <property type="match status" value="1"/>
</dbReference>
<keyword evidence="7" id="KW-1185">Reference proteome</keyword>
<evidence type="ECO:0000256" key="4">
    <source>
        <dbReference type="HAMAP-Rule" id="MF_00063"/>
    </source>
</evidence>
<feature type="binding site" evidence="4">
    <location>
        <position position="140"/>
    </location>
    <ligand>
        <name>[4Fe-4S] cluster</name>
        <dbReference type="ChEBI" id="CHEBI:49883"/>
    </ligand>
</feature>
<dbReference type="GO" id="GO:0051539">
    <property type="term" value="F:4 iron, 4 sulfur cluster binding"/>
    <property type="evidence" value="ECO:0007669"/>
    <property type="project" value="UniProtKB-UniRule"/>
</dbReference>
<gene>
    <name evidence="4" type="primary">cysH</name>
    <name evidence="6" type="ORF">SAMN04488036_101377</name>
</gene>
<dbReference type="OrthoDB" id="9794018at2"/>
<dbReference type="GO" id="GO:0070814">
    <property type="term" value="P:hydrogen sulfide biosynthetic process"/>
    <property type="evidence" value="ECO:0007669"/>
    <property type="project" value="UniProtKB-UniRule"/>
</dbReference>
<dbReference type="GO" id="GO:0005737">
    <property type="term" value="C:cytoplasm"/>
    <property type="evidence" value="ECO:0007669"/>
    <property type="project" value="UniProtKB-SubCell"/>
</dbReference>
<evidence type="ECO:0000256" key="2">
    <source>
        <dbReference type="ARBA" id="ARBA00023002"/>
    </source>
</evidence>
<feature type="domain" description="Phosphoadenosine phosphosulphate reductase" evidence="5">
    <location>
        <begin position="59"/>
        <end position="228"/>
    </location>
</feature>
<feature type="binding site" evidence="4">
    <location>
        <position position="141"/>
    </location>
    <ligand>
        <name>[4Fe-4S] cluster</name>
        <dbReference type="ChEBI" id="CHEBI:49883"/>
    </ligand>
</feature>
<keyword evidence="4" id="KW-0963">Cytoplasm</keyword>
<organism evidence="6 7">
    <name type="scientific">Shimia haliotis</name>
    <dbReference type="NCBI Taxonomy" id="1280847"/>
    <lineage>
        <taxon>Bacteria</taxon>
        <taxon>Pseudomonadati</taxon>
        <taxon>Pseudomonadota</taxon>
        <taxon>Alphaproteobacteria</taxon>
        <taxon>Rhodobacterales</taxon>
        <taxon>Roseobacteraceae</taxon>
    </lineage>
</organism>
<dbReference type="GO" id="GO:0043866">
    <property type="term" value="F:adenylyl-sulfate reductase (thioredoxin) activity"/>
    <property type="evidence" value="ECO:0007669"/>
    <property type="project" value="UniProtKB-EC"/>
</dbReference>
<dbReference type="Pfam" id="PF01507">
    <property type="entry name" value="PAPS_reduct"/>
    <property type="match status" value="1"/>
</dbReference>
<sequence>MQHDGLSPLKSPLITGLAPDGKRVDPLKAKVDALNARYRHHSATDVMAAALRDPQAGKLALVSSFGAESVVLLHMAAIVDRNIPVLFVDTEMLFTETLVYQQELAERLHLTNVQVIRASDASIAAEDNDDTLHQRDTDACCSLRKTRPLQKALRGYDGWITGRKRFQSGTRAALEFFEVEDFTGRIKVNPLAHWAPEDVQAYMIENRLPRHPLVAQGYPSIGCAPCTSKVADGEDPRSGRWRGQNKEECGIHFENGKMVRSGEKA</sequence>
<dbReference type="AlphaFoldDB" id="A0A1I4AGV8"/>
<dbReference type="STRING" id="1280847.SAMN04488036_101377"/>
<evidence type="ECO:0000313" key="6">
    <source>
        <dbReference type="EMBL" id="SFK55715.1"/>
    </source>
</evidence>
<dbReference type="SUPFAM" id="SSF52402">
    <property type="entry name" value="Adenine nucleotide alpha hydrolases-like"/>
    <property type="match status" value="1"/>
</dbReference>
<comment type="similarity">
    <text evidence="1 4">Belongs to the PAPS reductase family. CysH subfamily.</text>
</comment>
<evidence type="ECO:0000256" key="3">
    <source>
        <dbReference type="ARBA" id="ARBA00024327"/>
    </source>
</evidence>
<dbReference type="NCBIfam" id="TIGR00434">
    <property type="entry name" value="cysH"/>
    <property type="match status" value="1"/>
</dbReference>
<dbReference type="PANTHER" id="PTHR46509:SF1">
    <property type="entry name" value="PHOSPHOADENOSINE PHOSPHOSULFATE REDUCTASE"/>
    <property type="match status" value="1"/>
</dbReference>
<dbReference type="InterPro" id="IPR004511">
    <property type="entry name" value="PAPS/APS_Rdtase"/>
</dbReference>
<evidence type="ECO:0000259" key="5">
    <source>
        <dbReference type="Pfam" id="PF01507"/>
    </source>
</evidence>
<protein>
    <recommendedName>
        <fullName evidence="4">Adenosine 5'-phosphosulfate reductase</fullName>
        <shortName evidence="4">APS reductase</shortName>
        <ecNumber evidence="4">1.8.4.10</ecNumber>
    </recommendedName>
    <alternativeName>
        <fullName evidence="4">5'-adenylylsulfate reductase</fullName>
    </alternativeName>
    <alternativeName>
        <fullName evidence="4">Thioredoxin-dependent 5'-adenylylsulfate reductase</fullName>
    </alternativeName>
</protein>